<evidence type="ECO:0000259" key="3">
    <source>
        <dbReference type="SMART" id="SM00287"/>
    </source>
</evidence>
<feature type="region of interest" description="Disordered" evidence="1">
    <location>
        <begin position="32"/>
        <end position="51"/>
    </location>
</feature>
<evidence type="ECO:0000256" key="2">
    <source>
        <dbReference type="SAM" id="SignalP"/>
    </source>
</evidence>
<organism evidence="4">
    <name type="scientific">Leucothrix mucor</name>
    <dbReference type="NCBI Taxonomy" id="45248"/>
    <lineage>
        <taxon>Bacteria</taxon>
        <taxon>Pseudomonadati</taxon>
        <taxon>Pseudomonadota</taxon>
        <taxon>Gammaproteobacteria</taxon>
        <taxon>Thiotrichales</taxon>
        <taxon>Thiotrichaceae</taxon>
        <taxon>Leucothrix</taxon>
    </lineage>
</organism>
<sequence length="261" mass="29376">MNKKGCHCAARISGFFICIVLLLSACSDNENNTDTTQPKRNSADEQQKNQQPLPKIPFTQLILDKISIDYPYTPDNSFTAFIRKLRARIDNKNMRGMLGELSARFICQSSACKTGLPINQQFENIVESLGATPWDSLLTMVDTKHYQQINGHICGPASAQFTGEGQDKIVGKGWGYINATNVRLRKKPTTKSSIITHLTQDAVRLVSTQKIEKRGLQWIEIETLKGQKGYIAEKFFLMLTPPQICYQRAMGEWKISGFRAP</sequence>
<evidence type="ECO:0000313" key="4">
    <source>
        <dbReference type="EMBL" id="HFC93422.1"/>
    </source>
</evidence>
<dbReference type="EMBL" id="DRMS01000432">
    <property type="protein sequence ID" value="HFC93422.1"/>
    <property type="molecule type" value="Genomic_DNA"/>
</dbReference>
<gene>
    <name evidence="4" type="ORF">ENJ51_11495</name>
</gene>
<reference evidence="4" key="1">
    <citation type="journal article" date="2020" name="mSystems">
        <title>Genome- and Community-Level Interaction Insights into Carbon Utilization and Element Cycling Functions of Hydrothermarchaeota in Hydrothermal Sediment.</title>
        <authorList>
            <person name="Zhou Z."/>
            <person name="Liu Y."/>
            <person name="Xu W."/>
            <person name="Pan J."/>
            <person name="Luo Z.H."/>
            <person name="Li M."/>
        </authorList>
    </citation>
    <scope>NUCLEOTIDE SEQUENCE [LARGE SCALE GENOMIC DNA]</scope>
    <source>
        <strain evidence="4">HyVt-493</strain>
    </source>
</reference>
<dbReference type="PROSITE" id="PS51257">
    <property type="entry name" value="PROKAR_LIPOPROTEIN"/>
    <property type="match status" value="1"/>
</dbReference>
<feature type="chain" id="PRO_5031493913" evidence="2">
    <location>
        <begin position="28"/>
        <end position="261"/>
    </location>
</feature>
<accession>A0A7V2T2F9</accession>
<dbReference type="SMART" id="SM00287">
    <property type="entry name" value="SH3b"/>
    <property type="match status" value="1"/>
</dbReference>
<keyword evidence="2" id="KW-0732">Signal</keyword>
<comment type="caution">
    <text evidence="4">The sequence shown here is derived from an EMBL/GenBank/DDBJ whole genome shotgun (WGS) entry which is preliminary data.</text>
</comment>
<dbReference type="Gene3D" id="2.30.30.40">
    <property type="entry name" value="SH3 Domains"/>
    <property type="match status" value="1"/>
</dbReference>
<dbReference type="AlphaFoldDB" id="A0A7V2T2F9"/>
<protein>
    <submittedName>
        <fullName evidence="4">SH3 domain-containing protein</fullName>
    </submittedName>
</protein>
<evidence type="ECO:0000256" key="1">
    <source>
        <dbReference type="SAM" id="MobiDB-lite"/>
    </source>
</evidence>
<dbReference type="Proteomes" id="UP000885750">
    <property type="component" value="Unassembled WGS sequence"/>
</dbReference>
<proteinExistence type="predicted"/>
<feature type="domain" description="SH3b" evidence="3">
    <location>
        <begin position="172"/>
        <end position="240"/>
    </location>
</feature>
<feature type="signal peptide" evidence="2">
    <location>
        <begin position="1"/>
        <end position="27"/>
    </location>
</feature>
<dbReference type="InterPro" id="IPR003646">
    <property type="entry name" value="SH3-like_bac-type"/>
</dbReference>
<name>A0A7V2T2F9_LEUMU</name>